<proteinExistence type="inferred from homology"/>
<evidence type="ECO:0000256" key="1">
    <source>
        <dbReference type="ARBA" id="ARBA00004604"/>
    </source>
</evidence>
<evidence type="ECO:0000256" key="7">
    <source>
        <dbReference type="ARBA" id="ARBA00023274"/>
    </source>
</evidence>
<keyword evidence="7" id="KW-0687">Ribonucleoprotein</keyword>
<evidence type="ECO:0000313" key="14">
    <source>
        <dbReference type="Proteomes" id="UP000319257"/>
    </source>
</evidence>
<dbReference type="OrthoDB" id="10248812at2759"/>
<dbReference type="FunFam" id="3.10.290.10:FF:000006">
    <property type="entry name" value="U3 small nucleolar ribonucleoprotein IMP3"/>
    <property type="match status" value="1"/>
</dbReference>
<keyword evidence="6" id="KW-0539">Nucleus</keyword>
<evidence type="ECO:0000256" key="6">
    <source>
        <dbReference type="ARBA" id="ARBA00023242"/>
    </source>
</evidence>
<evidence type="ECO:0000313" key="13">
    <source>
        <dbReference type="EMBL" id="TPX13294.1"/>
    </source>
</evidence>
<dbReference type="GO" id="GO:0032040">
    <property type="term" value="C:small-subunit processome"/>
    <property type="evidence" value="ECO:0007669"/>
    <property type="project" value="TreeGrafter"/>
</dbReference>
<keyword evidence="14" id="KW-1185">Reference proteome</keyword>
<dbReference type="Pfam" id="PF00163">
    <property type="entry name" value="Ribosomal_S4"/>
    <property type="match status" value="1"/>
</dbReference>
<keyword evidence="4" id="KW-0699">rRNA-binding</keyword>
<sequence length="395" mass="43935">MGRKLKYHEAKLLRKTDFLTWKQDNGHREHDVVRRYSIQKPEDYHRYNRLAGSIRQLAHRLSLMPPESAARRKHERLLLDKLYDMGLLSSTSKLSAVEHNVTVSAFARRRLPVVMTRLHMAETVTAAIKMIEQGQVRVGTEVVTDPAFFCTRSLEDFVTWSVGSKVKRNIMKYRDQLDDFELLQATDPAVEHWGFLADSRVKGEGVGKVHADASNFAADITKEEAYEQVLSQAGGLFDGQRNWVCNLANTSSLLWHAFKSLPAPSNQVNWAGFYTLDPLSPPGKPQLILGPFHGKVACEVIPFTRGVCGAAAATQRTQVVDDVDKFPGHIACDAESRSEIVVPIVAGVDGADGGGSSRVVAIIDVDCAVPDGFDDVDRKWLERLAELVGRSCDWP</sequence>
<evidence type="ECO:0000256" key="2">
    <source>
        <dbReference type="ARBA" id="ARBA00007465"/>
    </source>
</evidence>
<evidence type="ECO:0000256" key="3">
    <source>
        <dbReference type="ARBA" id="ARBA00022517"/>
    </source>
</evidence>
<dbReference type="SUPFAM" id="SSF55174">
    <property type="entry name" value="Alpha-L RNA-binding motif"/>
    <property type="match status" value="1"/>
</dbReference>
<comment type="similarity">
    <text evidence="2">Belongs to the universal ribosomal protein uS4 family.</text>
</comment>
<dbReference type="RefSeq" id="XP_030995005.1">
    <property type="nucleotide sequence ID" value="XM_031140881.1"/>
</dbReference>
<dbReference type="EMBL" id="SKBQ01000035">
    <property type="protein sequence ID" value="TPX13294.1"/>
    <property type="molecule type" value="Genomic_DNA"/>
</dbReference>
<dbReference type="Pfam" id="PF13185">
    <property type="entry name" value="GAF_2"/>
    <property type="match status" value="1"/>
</dbReference>
<dbReference type="GO" id="GO:0042274">
    <property type="term" value="P:ribosomal small subunit biogenesis"/>
    <property type="evidence" value="ECO:0007669"/>
    <property type="project" value="TreeGrafter"/>
</dbReference>
<dbReference type="GO" id="GO:0006364">
    <property type="term" value="P:rRNA processing"/>
    <property type="evidence" value="ECO:0007669"/>
    <property type="project" value="TreeGrafter"/>
</dbReference>
<feature type="domain" description="Small ribosomal subunit protein uS4 N-terminal" evidence="12">
    <location>
        <begin position="4"/>
        <end position="108"/>
    </location>
</feature>
<dbReference type="Gene3D" id="3.10.290.10">
    <property type="entry name" value="RNA-binding S4 domain"/>
    <property type="match status" value="1"/>
</dbReference>
<comment type="subcellular location">
    <subcellularLocation>
        <location evidence="1">Nucleus</location>
        <location evidence="1">Nucleolus</location>
    </subcellularLocation>
</comment>
<comment type="caution">
    <text evidence="13">The sequence shown here is derived from an EMBL/GenBank/DDBJ whole genome shotgun (WGS) entry which is preliminary data.</text>
</comment>
<dbReference type="InterPro" id="IPR003018">
    <property type="entry name" value="GAF"/>
</dbReference>
<feature type="domain" description="RNA-binding S4" evidence="11">
    <location>
        <begin position="109"/>
        <end position="175"/>
    </location>
</feature>
<dbReference type="GeneID" id="41973714"/>
<accession>A0A507B3I7</accession>
<dbReference type="InterPro" id="IPR022801">
    <property type="entry name" value="Ribosomal_uS4"/>
</dbReference>
<evidence type="ECO:0000259" key="12">
    <source>
        <dbReference type="SMART" id="SM01390"/>
    </source>
</evidence>
<dbReference type="PROSITE" id="PS50889">
    <property type="entry name" value="S4"/>
    <property type="match status" value="1"/>
</dbReference>
<evidence type="ECO:0000256" key="9">
    <source>
        <dbReference type="ARBA" id="ARBA00072223"/>
    </source>
</evidence>
<dbReference type="InterPro" id="IPR001912">
    <property type="entry name" value="Ribosomal_uS4_N"/>
</dbReference>
<evidence type="ECO:0000256" key="4">
    <source>
        <dbReference type="ARBA" id="ARBA00022730"/>
    </source>
</evidence>
<dbReference type="GO" id="GO:0034457">
    <property type="term" value="C:Mpp10 complex"/>
    <property type="evidence" value="ECO:0007669"/>
    <property type="project" value="TreeGrafter"/>
</dbReference>
<dbReference type="PANTHER" id="PTHR11831:SF1">
    <property type="entry name" value="U3 SMALL NUCLEOLAR RIBONUCLEOPROTEIN PROTEIN IMP3"/>
    <property type="match status" value="1"/>
</dbReference>
<dbReference type="STRING" id="1093900.A0A507B3I7"/>
<dbReference type="InterPro" id="IPR036986">
    <property type="entry name" value="S4_RNA-bd_sf"/>
</dbReference>
<evidence type="ECO:0000256" key="5">
    <source>
        <dbReference type="ARBA" id="ARBA00022884"/>
    </source>
</evidence>
<evidence type="ECO:0000256" key="8">
    <source>
        <dbReference type="ARBA" id="ARBA00069727"/>
    </source>
</evidence>
<dbReference type="Proteomes" id="UP000319257">
    <property type="component" value="Unassembled WGS sequence"/>
</dbReference>
<dbReference type="InterPro" id="IPR002942">
    <property type="entry name" value="S4_RNA-bd"/>
</dbReference>
<dbReference type="PANTHER" id="PTHR11831">
    <property type="entry name" value="30S 40S RIBOSOMAL PROTEIN"/>
    <property type="match status" value="1"/>
</dbReference>
<protein>
    <recommendedName>
        <fullName evidence="8">U3 small nucleolar ribonucleoprotein protein IMP3</fullName>
    </recommendedName>
    <alternativeName>
        <fullName evidence="9">U3 small nucleolar ribonucleoprotein protein imp3</fullName>
    </alternativeName>
</protein>
<evidence type="ECO:0000256" key="10">
    <source>
        <dbReference type="PROSITE-ProRule" id="PRU00182"/>
    </source>
</evidence>
<organism evidence="13 14">
    <name type="scientific">Thyridium curvatum</name>
    <dbReference type="NCBI Taxonomy" id="1093900"/>
    <lineage>
        <taxon>Eukaryota</taxon>
        <taxon>Fungi</taxon>
        <taxon>Dikarya</taxon>
        <taxon>Ascomycota</taxon>
        <taxon>Pezizomycotina</taxon>
        <taxon>Sordariomycetes</taxon>
        <taxon>Sordariomycetidae</taxon>
        <taxon>Thyridiales</taxon>
        <taxon>Thyridiaceae</taxon>
        <taxon>Thyridium</taxon>
    </lineage>
</organism>
<dbReference type="GO" id="GO:0030515">
    <property type="term" value="F:snoRNA binding"/>
    <property type="evidence" value="ECO:0007669"/>
    <property type="project" value="TreeGrafter"/>
</dbReference>
<reference evidence="13 14" key="1">
    <citation type="submission" date="2019-06" db="EMBL/GenBank/DDBJ databases">
        <title>Draft genome sequence of the filamentous fungus Phialemoniopsis curvata isolated from diesel fuel.</title>
        <authorList>
            <person name="Varaljay V.A."/>
            <person name="Lyon W.J."/>
            <person name="Crouch A.L."/>
            <person name="Drake C.E."/>
            <person name="Hollomon J.M."/>
            <person name="Nadeau L.J."/>
            <person name="Nunn H.S."/>
            <person name="Stevenson B.S."/>
            <person name="Bojanowski C.L."/>
            <person name="Crookes-Goodson W.J."/>
        </authorList>
    </citation>
    <scope>NUCLEOTIDE SEQUENCE [LARGE SCALE GENOMIC DNA]</scope>
    <source>
        <strain evidence="13 14">D216</strain>
    </source>
</reference>
<dbReference type="FunFam" id="3.30.450.40:FF:000048">
    <property type="entry name" value="Free methionine-R-sulfoxide reductase"/>
    <property type="match status" value="1"/>
</dbReference>
<keyword evidence="3" id="KW-0690">Ribosome biogenesis</keyword>
<dbReference type="InterPro" id="IPR029016">
    <property type="entry name" value="GAF-like_dom_sf"/>
</dbReference>
<keyword evidence="5 10" id="KW-0694">RNA-binding</keyword>
<name>A0A507B3I7_9PEZI</name>
<evidence type="ECO:0000259" key="11">
    <source>
        <dbReference type="SMART" id="SM00363"/>
    </source>
</evidence>
<dbReference type="SUPFAM" id="SSF55781">
    <property type="entry name" value="GAF domain-like"/>
    <property type="match status" value="1"/>
</dbReference>
<dbReference type="Gene3D" id="3.30.450.40">
    <property type="match status" value="1"/>
</dbReference>
<dbReference type="PROSITE" id="PS01320">
    <property type="entry name" value="UPF0067"/>
    <property type="match status" value="1"/>
</dbReference>
<dbReference type="GO" id="GO:0019843">
    <property type="term" value="F:rRNA binding"/>
    <property type="evidence" value="ECO:0007669"/>
    <property type="project" value="UniProtKB-KW"/>
</dbReference>
<dbReference type="Pfam" id="PF01479">
    <property type="entry name" value="S4"/>
    <property type="match status" value="1"/>
</dbReference>
<dbReference type="AlphaFoldDB" id="A0A507B3I7"/>
<dbReference type="CDD" id="cd00165">
    <property type="entry name" value="S4"/>
    <property type="match status" value="1"/>
</dbReference>
<gene>
    <name evidence="13" type="ORF">E0L32_006267</name>
</gene>
<dbReference type="InterPro" id="IPR000614">
    <property type="entry name" value="FRMsr_CS"/>
</dbReference>
<dbReference type="InParanoid" id="A0A507B3I7"/>
<dbReference type="SMART" id="SM01390">
    <property type="entry name" value="Ribosomal_S4"/>
    <property type="match status" value="1"/>
</dbReference>
<dbReference type="SMART" id="SM00363">
    <property type="entry name" value="S4"/>
    <property type="match status" value="1"/>
</dbReference>